<dbReference type="EMBL" id="MU795299">
    <property type="protein sequence ID" value="KAJ3807506.1"/>
    <property type="molecule type" value="Genomic_DNA"/>
</dbReference>
<protein>
    <submittedName>
        <fullName evidence="1">Kinase-like domain-containing protein</fullName>
    </submittedName>
</protein>
<dbReference type="Proteomes" id="UP001163835">
    <property type="component" value="Unassembled WGS sequence"/>
</dbReference>
<proteinExistence type="predicted"/>
<keyword evidence="2" id="KW-1185">Reference proteome</keyword>
<organism evidence="1 2">
    <name type="scientific">Lentinula aff. lateritia</name>
    <dbReference type="NCBI Taxonomy" id="2804960"/>
    <lineage>
        <taxon>Eukaryota</taxon>
        <taxon>Fungi</taxon>
        <taxon>Dikarya</taxon>
        <taxon>Basidiomycota</taxon>
        <taxon>Agaricomycotina</taxon>
        <taxon>Agaricomycetes</taxon>
        <taxon>Agaricomycetidae</taxon>
        <taxon>Agaricales</taxon>
        <taxon>Marasmiineae</taxon>
        <taxon>Omphalotaceae</taxon>
        <taxon>Lentinula</taxon>
    </lineage>
</organism>
<name>A0ACC1TRY5_9AGAR</name>
<gene>
    <name evidence="1" type="ORF">F5876DRAFT_79634</name>
</gene>
<reference evidence="1" key="1">
    <citation type="submission" date="2022-09" db="EMBL/GenBank/DDBJ databases">
        <title>A Global Phylogenomic Analysis of the Shiitake Genus Lentinula.</title>
        <authorList>
            <consortium name="DOE Joint Genome Institute"/>
            <person name="Sierra-Patev S."/>
            <person name="Min B."/>
            <person name="Naranjo-Ortiz M."/>
            <person name="Looney B."/>
            <person name="Konkel Z."/>
            <person name="Slot J.C."/>
            <person name="Sakamoto Y."/>
            <person name="Steenwyk J.L."/>
            <person name="Rokas A."/>
            <person name="Carro J."/>
            <person name="Camarero S."/>
            <person name="Ferreira P."/>
            <person name="Molpeceres G."/>
            <person name="Ruiz-Duenas F.J."/>
            <person name="Serrano A."/>
            <person name="Henrissat B."/>
            <person name="Drula E."/>
            <person name="Hughes K.W."/>
            <person name="Mata J.L."/>
            <person name="Ishikawa N.K."/>
            <person name="Vargas-Isla R."/>
            <person name="Ushijima S."/>
            <person name="Smith C.A."/>
            <person name="Ahrendt S."/>
            <person name="Andreopoulos W."/>
            <person name="He G."/>
            <person name="Labutti K."/>
            <person name="Lipzen A."/>
            <person name="Ng V."/>
            <person name="Riley R."/>
            <person name="Sandor L."/>
            <person name="Barry K."/>
            <person name="Martinez A.T."/>
            <person name="Xiao Y."/>
            <person name="Gibbons J.G."/>
            <person name="Terashima K."/>
            <person name="Grigoriev I.V."/>
            <person name="Hibbett D.S."/>
        </authorList>
    </citation>
    <scope>NUCLEOTIDE SEQUENCE</scope>
    <source>
        <strain evidence="1">TMI1499</strain>
    </source>
</reference>
<evidence type="ECO:0000313" key="1">
    <source>
        <dbReference type="EMBL" id="KAJ3807506.1"/>
    </source>
</evidence>
<accession>A0ACC1TRY5</accession>
<sequence>MSALVPVVHQGLNTGFKGLNIDFQVSILTSKSQCLSMSNSRPQRRLQDLNVNFKVSTSNLSQRQLQDLNVNFKASTSTSRPCCKSYADFSSVLSDDVFRSERDRIRREDLLRRDQSNLLNDSLFMRIEYAHIETWQKNGTYVFIHDSAPGTLSSRILSLYADTPPMDTHSQIFGDSISPIAYKDCPLEHEELNDLDGLDSPAREAISQLPVISIDEERYFVKETRSSGEVINLLKTKGGPQLVELLGRTEDGKLVFPRHLDFAAGVFMEASISVYKRILLQLADAIIFLHSRGIIHRDIALRNILASKDRQNIQGLPDSGLPHSEKSDVFCFGTTMANFILVNHIQTPWQNFSGSFIPPPPFDEIVRACLKRDPVDRPSMSEVKAMLESIAVPAIEISGELVLRNTNSKFKTRVFNMIQNPFPQIPVPIKVSF</sequence>
<comment type="caution">
    <text evidence="1">The sequence shown here is derived from an EMBL/GenBank/DDBJ whole genome shotgun (WGS) entry which is preliminary data.</text>
</comment>
<evidence type="ECO:0000313" key="2">
    <source>
        <dbReference type="Proteomes" id="UP001163835"/>
    </source>
</evidence>